<sequence length="80" mass="8458">MQALPLNIPRYPMLRFVARHGRNLVLAIAIVLLAAGVAMLAQMPSAIPGAIAIGAAVVVFVVGRALVEMVELITDMLLPK</sequence>
<keyword evidence="1" id="KW-1133">Transmembrane helix</keyword>
<gene>
    <name evidence="2" type="ORF">BN112_2870</name>
</gene>
<evidence type="ECO:0000313" key="2">
    <source>
        <dbReference type="EMBL" id="CCJ54787.1"/>
    </source>
</evidence>
<organism evidence="2 3">
    <name type="scientific">Bordetella bronchiseptica 253</name>
    <dbReference type="NCBI Taxonomy" id="568707"/>
    <lineage>
        <taxon>Bacteria</taxon>
        <taxon>Pseudomonadati</taxon>
        <taxon>Pseudomonadota</taxon>
        <taxon>Betaproteobacteria</taxon>
        <taxon>Burkholderiales</taxon>
        <taxon>Alcaligenaceae</taxon>
        <taxon>Bordetella</taxon>
    </lineage>
</organism>
<name>A0A0C6P839_BORBO</name>
<evidence type="ECO:0000313" key="3">
    <source>
        <dbReference type="Proteomes" id="UP000007564"/>
    </source>
</evidence>
<proteinExistence type="predicted"/>
<dbReference type="KEGG" id="bbh:BN112_2870"/>
<dbReference type="EMBL" id="HE965806">
    <property type="protein sequence ID" value="CCJ54787.1"/>
    <property type="molecule type" value="Genomic_DNA"/>
</dbReference>
<dbReference type="RefSeq" id="WP_003807929.1">
    <property type="nucleotide sequence ID" value="NC_019382.1"/>
</dbReference>
<accession>A0A0C6P839</accession>
<dbReference type="AlphaFoldDB" id="A0A0C6P839"/>
<keyword evidence="1" id="KW-0812">Transmembrane</keyword>
<feature type="transmembrane region" description="Helical" evidence="1">
    <location>
        <begin position="21"/>
        <end position="41"/>
    </location>
</feature>
<reference evidence="2 3" key="1">
    <citation type="journal article" date="2012" name="BMC Genomics">
        <title>Comparative genomics of the classical Bordetella subspecies: the evolution and exchange of virulence-associated diversity amongst closely related pathogens.</title>
        <authorList>
            <person name="Park J."/>
            <person name="Zhang Y."/>
            <person name="Buboltz A.M."/>
            <person name="Zhang X."/>
            <person name="Schuster S.C."/>
            <person name="Ahuja U."/>
            <person name="Liu M."/>
            <person name="Miller J.F."/>
            <person name="Sebaihia M."/>
            <person name="Bentley S.D."/>
            <person name="Parkhill J."/>
            <person name="Harvill E.T."/>
        </authorList>
    </citation>
    <scope>NUCLEOTIDE SEQUENCE [LARGE SCALE GENOMIC DNA]</scope>
    <source>
        <strain evidence="2 3">253</strain>
    </source>
</reference>
<dbReference type="HOGENOM" id="CLU_2582716_0_0_4"/>
<dbReference type="GeneID" id="93202312"/>
<feature type="transmembrane region" description="Helical" evidence="1">
    <location>
        <begin position="47"/>
        <end position="67"/>
    </location>
</feature>
<evidence type="ECO:0000256" key="1">
    <source>
        <dbReference type="SAM" id="Phobius"/>
    </source>
</evidence>
<dbReference type="Proteomes" id="UP000007564">
    <property type="component" value="Chromosome"/>
</dbReference>
<protein>
    <submittedName>
        <fullName evidence="2">Putative membrane protein</fullName>
    </submittedName>
</protein>
<keyword evidence="1" id="KW-0472">Membrane</keyword>